<proteinExistence type="predicted"/>
<organism evidence="1 2">
    <name type="scientific">Labeo rohita</name>
    <name type="common">Indian major carp</name>
    <name type="synonym">Cyprinus rohita</name>
    <dbReference type="NCBI Taxonomy" id="84645"/>
    <lineage>
        <taxon>Eukaryota</taxon>
        <taxon>Metazoa</taxon>
        <taxon>Chordata</taxon>
        <taxon>Craniata</taxon>
        <taxon>Vertebrata</taxon>
        <taxon>Euteleostomi</taxon>
        <taxon>Actinopterygii</taxon>
        <taxon>Neopterygii</taxon>
        <taxon>Teleostei</taxon>
        <taxon>Ostariophysi</taxon>
        <taxon>Cypriniformes</taxon>
        <taxon>Cyprinidae</taxon>
        <taxon>Labeoninae</taxon>
        <taxon>Labeonini</taxon>
        <taxon>Labeo</taxon>
    </lineage>
</organism>
<dbReference type="AlphaFoldDB" id="A0A498MLY4"/>
<dbReference type="Proteomes" id="UP000290572">
    <property type="component" value="Unassembled WGS sequence"/>
</dbReference>
<dbReference type="STRING" id="84645.A0A498MLY4"/>
<comment type="caution">
    <text evidence="1">The sequence shown here is derived from an EMBL/GenBank/DDBJ whole genome shotgun (WGS) entry which is preliminary data.</text>
</comment>
<keyword evidence="2" id="KW-1185">Reference proteome</keyword>
<evidence type="ECO:0000313" key="2">
    <source>
        <dbReference type="Proteomes" id="UP000290572"/>
    </source>
</evidence>
<evidence type="ECO:0000313" key="1">
    <source>
        <dbReference type="EMBL" id="RXN22429.1"/>
    </source>
</evidence>
<gene>
    <name evidence="1" type="ORF">ROHU_023462</name>
</gene>
<dbReference type="EMBL" id="QBIY01012593">
    <property type="protein sequence ID" value="RXN22429.1"/>
    <property type="molecule type" value="Genomic_DNA"/>
</dbReference>
<name>A0A498MLY4_LABRO</name>
<sequence length="190" mass="22024">MEEKIRVKELGPDKPDLIINQQTKEKNKVYNRSFCRSWFERKSWLTGCGIANALFCFPCILFKSEKCDSTWTQSGQTDLKHLFERIKKHERSKVHMENSIKLAVLGNISIAAQLDEGHRVVVPPRSRGCQIVRSIYIYKMSWLKSGMLLNQIRHGIGLDLAWYWIRSGPHLGQITIKEFTSGPELAQFWS</sequence>
<protein>
    <submittedName>
        <fullName evidence="1">Zinc finger MYM-type 1-like protein</fullName>
    </submittedName>
</protein>
<accession>A0A498MLY4</accession>
<reference evidence="1 2" key="1">
    <citation type="submission" date="2018-03" db="EMBL/GenBank/DDBJ databases">
        <title>Draft genome sequence of Rohu Carp (Labeo rohita).</title>
        <authorList>
            <person name="Das P."/>
            <person name="Kushwaha B."/>
            <person name="Joshi C.G."/>
            <person name="Kumar D."/>
            <person name="Nagpure N.S."/>
            <person name="Sahoo L."/>
            <person name="Das S.P."/>
            <person name="Bit A."/>
            <person name="Patnaik S."/>
            <person name="Meher P.K."/>
            <person name="Jayasankar P."/>
            <person name="Koringa P.G."/>
            <person name="Patel N.V."/>
            <person name="Hinsu A.T."/>
            <person name="Kumar R."/>
            <person name="Pandey M."/>
            <person name="Agarwal S."/>
            <person name="Srivastava S."/>
            <person name="Singh M."/>
            <person name="Iquebal M.A."/>
            <person name="Jaiswal S."/>
            <person name="Angadi U.B."/>
            <person name="Kumar N."/>
            <person name="Raza M."/>
            <person name="Shah T.M."/>
            <person name="Rai A."/>
            <person name="Jena J.K."/>
        </authorList>
    </citation>
    <scope>NUCLEOTIDE SEQUENCE [LARGE SCALE GENOMIC DNA]</scope>
    <source>
        <strain evidence="1">DASCIFA01</strain>
        <tissue evidence="1">Testis</tissue>
    </source>
</reference>